<dbReference type="Proteomes" id="UP000007800">
    <property type="component" value="Unassembled WGS sequence"/>
</dbReference>
<proteinExistence type="predicted"/>
<dbReference type="RefSeq" id="XP_002783861.1">
    <property type="nucleotide sequence ID" value="XM_002783815.1"/>
</dbReference>
<gene>
    <name evidence="1" type="ORF">Pmar_PMAR025670</name>
</gene>
<reference evidence="1 2" key="1">
    <citation type="submission" date="2008-07" db="EMBL/GenBank/DDBJ databases">
        <authorList>
            <person name="El-Sayed N."/>
            <person name="Caler E."/>
            <person name="Inman J."/>
            <person name="Amedeo P."/>
            <person name="Hass B."/>
            <person name="Wortman J."/>
        </authorList>
    </citation>
    <scope>NUCLEOTIDE SEQUENCE [LARGE SCALE GENOMIC DNA]</scope>
    <source>
        <strain evidence="2">ATCC 50983 / TXsc</strain>
    </source>
</reference>
<dbReference type="AlphaFoldDB" id="C5KIP3"/>
<sequence length="143" mass="15889">MAVRDGLRELYGSRGGAVHYDRFRPGPRLSLPEPKFNSSSLARIPHQHDNGVPKKRVLSATLGWRPHLSDSVRIIAGNTGIAKSEAEVTHYGLTPELVCYEPAPCEWHDCVALPELGYDGLRPARARPKMNSSTRCCWLSREA</sequence>
<accession>C5KIP3</accession>
<dbReference type="GeneID" id="9046488"/>
<dbReference type="InParanoid" id="C5KIP3"/>
<protein>
    <submittedName>
        <fullName evidence="1">Uncharacterized protein</fullName>
    </submittedName>
</protein>
<dbReference type="EMBL" id="GG673310">
    <property type="protein sequence ID" value="EER15657.1"/>
    <property type="molecule type" value="Genomic_DNA"/>
</dbReference>
<evidence type="ECO:0000313" key="1">
    <source>
        <dbReference type="EMBL" id="EER15657.1"/>
    </source>
</evidence>
<organism evidence="2">
    <name type="scientific">Perkinsus marinus (strain ATCC 50983 / TXsc)</name>
    <dbReference type="NCBI Taxonomy" id="423536"/>
    <lineage>
        <taxon>Eukaryota</taxon>
        <taxon>Sar</taxon>
        <taxon>Alveolata</taxon>
        <taxon>Perkinsozoa</taxon>
        <taxon>Perkinsea</taxon>
        <taxon>Perkinsida</taxon>
        <taxon>Perkinsidae</taxon>
        <taxon>Perkinsus</taxon>
    </lineage>
</organism>
<keyword evidence="2" id="KW-1185">Reference proteome</keyword>
<evidence type="ECO:0000313" key="2">
    <source>
        <dbReference type="Proteomes" id="UP000007800"/>
    </source>
</evidence>
<name>C5KIP3_PERM5</name>